<dbReference type="AlphaFoldDB" id="A0ABD5IAB9"/>
<feature type="chain" id="PRO_5044812497" description="Lipoprotein" evidence="1">
    <location>
        <begin position="20"/>
        <end position="94"/>
    </location>
</feature>
<gene>
    <name evidence="2" type="ORF">SJ435_00850</name>
</gene>
<protein>
    <recommendedName>
        <fullName evidence="4">Lipoprotein</fullName>
    </recommendedName>
</protein>
<accession>A0ABD5IAB9</accession>
<proteinExistence type="predicted"/>
<name>A0ABD5IAB9_SERMA</name>
<sequence length="94" mass="10709">MKKSMLLFFPLIYSCNAYANKNLCSEKTSANNTFNNAILVQEWSAKKTPKKISMRITSKDDYISADSQIEFDDCGTLLHSRVKKPSGHKLTRVF</sequence>
<evidence type="ECO:0000313" key="3">
    <source>
        <dbReference type="Proteomes" id="UP001275057"/>
    </source>
</evidence>
<evidence type="ECO:0008006" key="4">
    <source>
        <dbReference type="Google" id="ProtNLM"/>
    </source>
</evidence>
<dbReference type="RefSeq" id="WP_319856583.1">
    <property type="nucleotide sequence ID" value="NZ_JAXABG010000001.1"/>
</dbReference>
<keyword evidence="1" id="KW-0732">Signal</keyword>
<organism evidence="2 3">
    <name type="scientific">Serratia marcescens</name>
    <dbReference type="NCBI Taxonomy" id="615"/>
    <lineage>
        <taxon>Bacteria</taxon>
        <taxon>Pseudomonadati</taxon>
        <taxon>Pseudomonadota</taxon>
        <taxon>Gammaproteobacteria</taxon>
        <taxon>Enterobacterales</taxon>
        <taxon>Yersiniaceae</taxon>
        <taxon>Serratia</taxon>
    </lineage>
</organism>
<dbReference type="Proteomes" id="UP001275057">
    <property type="component" value="Unassembled WGS sequence"/>
</dbReference>
<dbReference type="PROSITE" id="PS51257">
    <property type="entry name" value="PROKAR_LIPOPROTEIN"/>
    <property type="match status" value="1"/>
</dbReference>
<evidence type="ECO:0000313" key="2">
    <source>
        <dbReference type="EMBL" id="MDX7080931.1"/>
    </source>
</evidence>
<feature type="signal peptide" evidence="1">
    <location>
        <begin position="1"/>
        <end position="19"/>
    </location>
</feature>
<evidence type="ECO:0000256" key="1">
    <source>
        <dbReference type="SAM" id="SignalP"/>
    </source>
</evidence>
<comment type="caution">
    <text evidence="2">The sequence shown here is derived from an EMBL/GenBank/DDBJ whole genome shotgun (WGS) entry which is preliminary data.</text>
</comment>
<dbReference type="EMBL" id="JAXABG010000001">
    <property type="protein sequence ID" value="MDX7080931.1"/>
    <property type="molecule type" value="Genomic_DNA"/>
</dbReference>
<reference evidence="2 3" key="1">
    <citation type="submission" date="2023-11" db="EMBL/GenBank/DDBJ databases">
        <title>Detection of rare carbapenemases in Enterobacterales - comparison of two colorimetric and two CIM-based carbapenemase assays.</title>
        <authorList>
            <person name="Schaffarczyk L."/>
            <person name="Noster J."/>
            <person name="Stelzer Y."/>
            <person name="Sattler J."/>
            <person name="Gatermann S."/>
            <person name="Hamprecht A."/>
        </authorList>
    </citation>
    <scope>NUCLEOTIDE SEQUENCE [LARGE SCALE GENOMIC DNA]</scope>
    <source>
        <strain evidence="2 3">CIM-Carb-136</strain>
    </source>
</reference>